<sequence>MRCCSLREAPAGSRVRVNRLCDCPRDRGRLCALGITPGSEIEVCSQAGGCCVRVRESSFVLGDSLACTVLCEPVAAKV</sequence>
<dbReference type="GO" id="GO:0046914">
    <property type="term" value="F:transition metal ion binding"/>
    <property type="evidence" value="ECO:0007669"/>
    <property type="project" value="InterPro"/>
</dbReference>
<gene>
    <name evidence="3" type="ordered locus">Dvul_0673</name>
</gene>
<dbReference type="SUPFAM" id="SSF50037">
    <property type="entry name" value="C-terminal domain of transcriptional repressors"/>
    <property type="match status" value="1"/>
</dbReference>
<dbReference type="AlphaFoldDB" id="A0A0H3A5U8"/>
<dbReference type="EMBL" id="CP000527">
    <property type="protein sequence ID" value="ABM27696.1"/>
    <property type="molecule type" value="Genomic_DNA"/>
</dbReference>
<accession>A0A0H3A5U8</accession>
<reference evidence="4" key="1">
    <citation type="journal article" date="2009" name="Environ. Microbiol.">
        <title>Contribution of mobile genetic elements to Desulfovibrio vulgaris genome plasticity.</title>
        <authorList>
            <person name="Walker C.B."/>
            <person name="Stolyar S."/>
            <person name="Chivian D."/>
            <person name="Pinel N."/>
            <person name="Gabster J.A."/>
            <person name="Dehal P.S."/>
            <person name="He Z."/>
            <person name="Yang Z.K."/>
            <person name="Yen H.C."/>
            <person name="Zhou J."/>
            <person name="Wall J.D."/>
            <person name="Hazen T.C."/>
            <person name="Arkin A.P."/>
            <person name="Stahl D.A."/>
        </authorList>
    </citation>
    <scope>NUCLEOTIDE SEQUENCE [LARGE SCALE GENOMIC DNA]</scope>
    <source>
        <strain evidence="4">DP4</strain>
    </source>
</reference>
<evidence type="ECO:0000313" key="4">
    <source>
        <dbReference type="Proteomes" id="UP000009173"/>
    </source>
</evidence>
<evidence type="ECO:0000256" key="1">
    <source>
        <dbReference type="ARBA" id="ARBA00023004"/>
    </source>
</evidence>
<dbReference type="Pfam" id="PF04023">
    <property type="entry name" value="FeoA"/>
    <property type="match status" value="1"/>
</dbReference>
<dbReference type="Proteomes" id="UP000009173">
    <property type="component" value="Chromosome"/>
</dbReference>
<organism evidence="3 4">
    <name type="scientific">Nitratidesulfovibrio vulgaris (strain DP4)</name>
    <name type="common">Desulfovibrio vulgaris</name>
    <dbReference type="NCBI Taxonomy" id="391774"/>
    <lineage>
        <taxon>Bacteria</taxon>
        <taxon>Pseudomonadati</taxon>
        <taxon>Thermodesulfobacteriota</taxon>
        <taxon>Desulfovibrionia</taxon>
        <taxon>Desulfovibrionales</taxon>
        <taxon>Desulfovibrionaceae</taxon>
        <taxon>Nitratidesulfovibrio</taxon>
    </lineage>
</organism>
<keyword evidence="1" id="KW-0408">Iron</keyword>
<evidence type="ECO:0000259" key="2">
    <source>
        <dbReference type="SMART" id="SM00899"/>
    </source>
</evidence>
<name>A0A0H3A5U8_NITV4</name>
<feature type="domain" description="Ferrous iron transporter FeoA-like" evidence="2">
    <location>
        <begin position="4"/>
        <end position="73"/>
    </location>
</feature>
<dbReference type="InterPro" id="IPR008988">
    <property type="entry name" value="Transcriptional_repressor_C"/>
</dbReference>
<dbReference type="InterPro" id="IPR007167">
    <property type="entry name" value="Fe-transptr_FeoA-like"/>
</dbReference>
<protein>
    <submittedName>
        <fullName evidence="3">FeoA family protein</fullName>
    </submittedName>
</protein>
<dbReference type="Gene3D" id="2.30.30.90">
    <property type="match status" value="1"/>
</dbReference>
<evidence type="ECO:0000313" key="3">
    <source>
        <dbReference type="EMBL" id="ABM27696.1"/>
    </source>
</evidence>
<dbReference type="InterPro" id="IPR038157">
    <property type="entry name" value="FeoA_core_dom"/>
</dbReference>
<dbReference type="HOGENOM" id="CLU_150646_6_3_7"/>
<dbReference type="KEGG" id="dvl:Dvul_0673"/>
<proteinExistence type="predicted"/>
<dbReference type="RefSeq" id="WP_010939844.1">
    <property type="nucleotide sequence ID" value="NC_008751.1"/>
</dbReference>
<dbReference type="SMART" id="SM00899">
    <property type="entry name" value="FeoA"/>
    <property type="match status" value="1"/>
</dbReference>